<dbReference type="Proteomes" id="UP000814140">
    <property type="component" value="Unassembled WGS sequence"/>
</dbReference>
<protein>
    <submittedName>
        <fullName evidence="1">Uncharacterized protein</fullName>
    </submittedName>
</protein>
<organism evidence="1 2">
    <name type="scientific">Artomyces pyxidatus</name>
    <dbReference type="NCBI Taxonomy" id="48021"/>
    <lineage>
        <taxon>Eukaryota</taxon>
        <taxon>Fungi</taxon>
        <taxon>Dikarya</taxon>
        <taxon>Basidiomycota</taxon>
        <taxon>Agaricomycotina</taxon>
        <taxon>Agaricomycetes</taxon>
        <taxon>Russulales</taxon>
        <taxon>Auriscalpiaceae</taxon>
        <taxon>Artomyces</taxon>
    </lineage>
</organism>
<evidence type="ECO:0000313" key="1">
    <source>
        <dbReference type="EMBL" id="KAI0059049.1"/>
    </source>
</evidence>
<evidence type="ECO:0000313" key="2">
    <source>
        <dbReference type="Proteomes" id="UP000814140"/>
    </source>
</evidence>
<dbReference type="EMBL" id="MU277229">
    <property type="protein sequence ID" value="KAI0059049.1"/>
    <property type="molecule type" value="Genomic_DNA"/>
</dbReference>
<reference evidence="1" key="1">
    <citation type="submission" date="2021-03" db="EMBL/GenBank/DDBJ databases">
        <authorList>
            <consortium name="DOE Joint Genome Institute"/>
            <person name="Ahrendt S."/>
            <person name="Looney B.P."/>
            <person name="Miyauchi S."/>
            <person name="Morin E."/>
            <person name="Drula E."/>
            <person name="Courty P.E."/>
            <person name="Chicoki N."/>
            <person name="Fauchery L."/>
            <person name="Kohler A."/>
            <person name="Kuo A."/>
            <person name="Labutti K."/>
            <person name="Pangilinan J."/>
            <person name="Lipzen A."/>
            <person name="Riley R."/>
            <person name="Andreopoulos W."/>
            <person name="He G."/>
            <person name="Johnson J."/>
            <person name="Barry K.W."/>
            <person name="Grigoriev I.V."/>
            <person name="Nagy L."/>
            <person name="Hibbett D."/>
            <person name="Henrissat B."/>
            <person name="Matheny P.B."/>
            <person name="Labbe J."/>
            <person name="Martin F."/>
        </authorList>
    </citation>
    <scope>NUCLEOTIDE SEQUENCE</scope>
    <source>
        <strain evidence="1">HHB10654</strain>
    </source>
</reference>
<keyword evidence="2" id="KW-1185">Reference proteome</keyword>
<name>A0ACB8SR39_9AGAM</name>
<proteinExistence type="predicted"/>
<reference evidence="1" key="2">
    <citation type="journal article" date="2022" name="New Phytol.">
        <title>Evolutionary transition to the ectomycorrhizal habit in the genomes of a hyperdiverse lineage of mushroom-forming fungi.</title>
        <authorList>
            <person name="Looney B."/>
            <person name="Miyauchi S."/>
            <person name="Morin E."/>
            <person name="Drula E."/>
            <person name="Courty P.E."/>
            <person name="Kohler A."/>
            <person name="Kuo A."/>
            <person name="LaButti K."/>
            <person name="Pangilinan J."/>
            <person name="Lipzen A."/>
            <person name="Riley R."/>
            <person name="Andreopoulos W."/>
            <person name="He G."/>
            <person name="Johnson J."/>
            <person name="Nolan M."/>
            <person name="Tritt A."/>
            <person name="Barry K.W."/>
            <person name="Grigoriev I.V."/>
            <person name="Nagy L.G."/>
            <person name="Hibbett D."/>
            <person name="Henrissat B."/>
            <person name="Matheny P.B."/>
            <person name="Labbe J."/>
            <person name="Martin F.M."/>
        </authorList>
    </citation>
    <scope>NUCLEOTIDE SEQUENCE</scope>
    <source>
        <strain evidence="1">HHB10654</strain>
    </source>
</reference>
<accession>A0ACB8SR39</accession>
<gene>
    <name evidence="1" type="ORF">BV25DRAFT_1993796</name>
</gene>
<sequence length="327" mass="35186">MLLEEVIDLRCVEEGVVTPDGSNHEGALTDEDNQADLQSLPRYAEFWSSLADPSSWYPDSVDATHDRLDDCAPDASWWTADMSTFVARSSNGDGEDSEWSGTVDDLFSIGGDSNAPSSGTPSSPSVSPISDVPSRCSTPGLQSLFHNHSLRVLHDYAQGPDTTPTLPSMPEPCVNQPRPSDAAVDDEGLTSQVQRPMVVDAKVRCKRGRQMAERNQRSKVHPTRRPSTRLAAAESAGRHARTRRAAAEKALVKISQLSDPEDCLANDRAVFQGLGGSEESPPGPSASSNPNPFLHTQQKGLSGGRGRKQASDYLGSSPFPEVSVPYM</sequence>
<comment type="caution">
    <text evidence="1">The sequence shown here is derived from an EMBL/GenBank/DDBJ whole genome shotgun (WGS) entry which is preliminary data.</text>
</comment>